<accession>A0A8H6XMZ0</accession>
<evidence type="ECO:0000256" key="4">
    <source>
        <dbReference type="ARBA" id="ARBA00022692"/>
    </source>
</evidence>
<dbReference type="GO" id="GO:0000750">
    <property type="term" value="P:pheromone-dependent signal transduction involved in conjugation with cellular fusion"/>
    <property type="evidence" value="ECO:0007669"/>
    <property type="project" value="TreeGrafter"/>
</dbReference>
<keyword evidence="6" id="KW-0297">G-protein coupled receptor</keyword>
<comment type="caution">
    <text evidence="12">The sequence shown here is derived from an EMBL/GenBank/DDBJ whole genome shotgun (WGS) entry which is preliminary data.</text>
</comment>
<evidence type="ECO:0000256" key="3">
    <source>
        <dbReference type="ARBA" id="ARBA00022507"/>
    </source>
</evidence>
<evidence type="ECO:0000256" key="2">
    <source>
        <dbReference type="ARBA" id="ARBA00011085"/>
    </source>
</evidence>
<comment type="similarity">
    <text evidence="2">Belongs to the G-protein coupled receptor 4 family.</text>
</comment>
<gene>
    <name evidence="12" type="ORF">MVEN_01630800</name>
</gene>
<dbReference type="OrthoDB" id="2874149at2759"/>
<proteinExistence type="inferred from homology"/>
<keyword evidence="9" id="KW-0807">Transducer</keyword>
<dbReference type="EMBL" id="JACAZI010000014">
    <property type="protein sequence ID" value="KAF7344703.1"/>
    <property type="molecule type" value="Genomic_DNA"/>
</dbReference>
<evidence type="ECO:0000256" key="8">
    <source>
        <dbReference type="ARBA" id="ARBA00023170"/>
    </source>
</evidence>
<dbReference type="Proteomes" id="UP000620124">
    <property type="component" value="Unassembled WGS sequence"/>
</dbReference>
<evidence type="ECO:0000256" key="11">
    <source>
        <dbReference type="SAM" id="Phobius"/>
    </source>
</evidence>
<dbReference type="Pfam" id="PF02076">
    <property type="entry name" value="STE3"/>
    <property type="match status" value="2"/>
</dbReference>
<dbReference type="InterPro" id="IPR000481">
    <property type="entry name" value="GPCR_Pheromne_B_alpha_rcpt"/>
</dbReference>
<reference evidence="12" key="1">
    <citation type="submission" date="2020-05" db="EMBL/GenBank/DDBJ databases">
        <title>Mycena genomes resolve the evolution of fungal bioluminescence.</title>
        <authorList>
            <person name="Tsai I.J."/>
        </authorList>
    </citation>
    <scope>NUCLEOTIDE SEQUENCE</scope>
    <source>
        <strain evidence="12">CCC161011</strain>
    </source>
</reference>
<keyword evidence="3" id="KW-0589">Pheromone response</keyword>
<name>A0A8H6XMZ0_9AGAR</name>
<dbReference type="AlphaFoldDB" id="A0A8H6XMZ0"/>
<feature type="transmembrane region" description="Helical" evidence="11">
    <location>
        <begin position="12"/>
        <end position="31"/>
    </location>
</feature>
<organism evidence="12 13">
    <name type="scientific">Mycena venus</name>
    <dbReference type="NCBI Taxonomy" id="2733690"/>
    <lineage>
        <taxon>Eukaryota</taxon>
        <taxon>Fungi</taxon>
        <taxon>Dikarya</taxon>
        <taxon>Basidiomycota</taxon>
        <taxon>Agaricomycotina</taxon>
        <taxon>Agaricomycetes</taxon>
        <taxon>Agaricomycetidae</taxon>
        <taxon>Agaricales</taxon>
        <taxon>Marasmiineae</taxon>
        <taxon>Mycenaceae</taxon>
        <taxon>Mycena</taxon>
    </lineage>
</organism>
<comment type="subcellular location">
    <subcellularLocation>
        <location evidence="1">Membrane</location>
        <topology evidence="1">Multi-pass membrane protein</topology>
    </subcellularLocation>
</comment>
<dbReference type="PANTHER" id="PTHR28097:SF1">
    <property type="entry name" value="PHEROMONE A FACTOR RECEPTOR"/>
    <property type="match status" value="1"/>
</dbReference>
<evidence type="ECO:0000313" key="13">
    <source>
        <dbReference type="Proteomes" id="UP000620124"/>
    </source>
</evidence>
<dbReference type="PRINTS" id="PR00901">
    <property type="entry name" value="PHEROMONEBAR"/>
</dbReference>
<evidence type="ECO:0000256" key="6">
    <source>
        <dbReference type="ARBA" id="ARBA00023040"/>
    </source>
</evidence>
<feature type="compositionally biased region" description="Low complexity" evidence="10">
    <location>
        <begin position="331"/>
        <end position="341"/>
    </location>
</feature>
<evidence type="ECO:0000256" key="7">
    <source>
        <dbReference type="ARBA" id="ARBA00023136"/>
    </source>
</evidence>
<sequence length="514" mass="54402">MNRLEHSDPTYPLFPIFAFLGFVLPLVPLPWHFQSWNSGTCWYIFWASLSCLNQFVNSIVWAGNTLNSAPAWCEISIRIMMGASVGLPAASLCINRRLYHIASVRAVVVTKAESLSIRSSAVSSLQYISPCNMSCRATVSIYSRTSGATPTFTTPSPHTSSPSCGPSSSGSSPPSIASSPSARSPRAAPPSPSSSPPTPPSPPARYLRLSALALTDLLLTAPLAVFTIYLNVTATPISPWISWADTHFNFGNIEDVPRILWTANASSHIAVELTRWASPVCGLVFFAFFGFGEEARRHYVLFFGAVSAGFWRGMGRMGVQRPTRGIFAPRATSSTSASTGSKGIGYTKPTPSQSKSLDISLPAYSRSGTGSFTAGSFDADLKRAASFASASTAPSTSASSSRFVERFGIAEKGVGEEVSVSSVYSADGHVDSHASASFVLPDTPASGTSFAYSSTTTTTTTTGRSPTSPGYVLPLHVGWAEHAYPASPTSPGHRYVVEGEGGVDTHVRCALDTS</sequence>
<dbReference type="InterPro" id="IPR001499">
    <property type="entry name" value="GPCR_STE3"/>
</dbReference>
<dbReference type="PRINTS" id="PR00899">
    <property type="entry name" value="GPCRSTE3"/>
</dbReference>
<evidence type="ECO:0000256" key="10">
    <source>
        <dbReference type="SAM" id="MobiDB-lite"/>
    </source>
</evidence>
<evidence type="ECO:0000256" key="5">
    <source>
        <dbReference type="ARBA" id="ARBA00022989"/>
    </source>
</evidence>
<keyword evidence="8 12" id="KW-0675">Receptor</keyword>
<feature type="compositionally biased region" description="Pro residues" evidence="10">
    <location>
        <begin position="187"/>
        <end position="202"/>
    </location>
</feature>
<evidence type="ECO:0000256" key="9">
    <source>
        <dbReference type="ARBA" id="ARBA00023224"/>
    </source>
</evidence>
<dbReference type="GO" id="GO:0005886">
    <property type="term" value="C:plasma membrane"/>
    <property type="evidence" value="ECO:0007669"/>
    <property type="project" value="TreeGrafter"/>
</dbReference>
<keyword evidence="13" id="KW-1185">Reference proteome</keyword>
<evidence type="ECO:0000313" key="12">
    <source>
        <dbReference type="EMBL" id="KAF7344703.1"/>
    </source>
</evidence>
<dbReference type="GO" id="GO:0004934">
    <property type="term" value="F:mating-type alpha-factor pheromone receptor activity"/>
    <property type="evidence" value="ECO:0007669"/>
    <property type="project" value="InterPro"/>
</dbReference>
<keyword evidence="4 11" id="KW-0812">Transmembrane</keyword>
<dbReference type="PANTHER" id="PTHR28097">
    <property type="entry name" value="PHEROMONE A FACTOR RECEPTOR"/>
    <property type="match status" value="1"/>
</dbReference>
<feature type="region of interest" description="Disordered" evidence="10">
    <location>
        <begin position="150"/>
        <end position="202"/>
    </location>
</feature>
<evidence type="ECO:0000256" key="1">
    <source>
        <dbReference type="ARBA" id="ARBA00004141"/>
    </source>
</evidence>
<protein>
    <submittedName>
        <fullName evidence="12">Pheromone receptor</fullName>
    </submittedName>
</protein>
<feature type="region of interest" description="Disordered" evidence="10">
    <location>
        <begin position="330"/>
        <end position="358"/>
    </location>
</feature>
<keyword evidence="7 11" id="KW-0472">Membrane</keyword>
<keyword evidence="5 11" id="KW-1133">Transmembrane helix</keyword>
<feature type="compositionally biased region" description="Low complexity" evidence="10">
    <location>
        <begin position="150"/>
        <end position="186"/>
    </location>
</feature>